<gene>
    <name evidence="8" type="ORF">S12H4_01530</name>
</gene>
<keyword evidence="3 6" id="KW-0812">Transmembrane</keyword>
<evidence type="ECO:0000256" key="4">
    <source>
        <dbReference type="ARBA" id="ARBA00022989"/>
    </source>
</evidence>
<dbReference type="InterPro" id="IPR003838">
    <property type="entry name" value="ABC3_permease_C"/>
</dbReference>
<accession>X1R6C0</accession>
<reference evidence="8" key="1">
    <citation type="journal article" date="2014" name="Front. Microbiol.">
        <title>High frequency of phylogenetically diverse reductive dehalogenase-homologous genes in deep subseafloor sedimentary metagenomes.</title>
        <authorList>
            <person name="Kawai M."/>
            <person name="Futagami T."/>
            <person name="Toyoda A."/>
            <person name="Takaki Y."/>
            <person name="Nishi S."/>
            <person name="Hori S."/>
            <person name="Arai W."/>
            <person name="Tsubouchi T."/>
            <person name="Morono Y."/>
            <person name="Uchiyama I."/>
            <person name="Ito T."/>
            <person name="Fujiyama A."/>
            <person name="Inagaki F."/>
            <person name="Takami H."/>
        </authorList>
    </citation>
    <scope>NUCLEOTIDE SEQUENCE</scope>
    <source>
        <strain evidence="8">Expedition CK06-06</strain>
    </source>
</reference>
<dbReference type="AlphaFoldDB" id="X1R6C0"/>
<feature type="transmembrane region" description="Helical" evidence="6">
    <location>
        <begin position="122"/>
        <end position="144"/>
    </location>
</feature>
<feature type="transmembrane region" description="Helical" evidence="6">
    <location>
        <begin position="201"/>
        <end position="222"/>
    </location>
</feature>
<comment type="subcellular location">
    <subcellularLocation>
        <location evidence="1">Cell membrane</location>
        <topology evidence="1">Multi-pass membrane protein</topology>
    </subcellularLocation>
</comment>
<evidence type="ECO:0000256" key="2">
    <source>
        <dbReference type="ARBA" id="ARBA00022475"/>
    </source>
</evidence>
<sequence length="370" mass="42147">MSSMGLNRFITYQYENEFYFKGGISIVFTDFTILILSLIVTLAFIIVIVVTSTLIINKKHDIAIMKALGTLPRRLYNFYLTEIYVVFIVGFLIGLIIGFISYGIFAFITSLLGIVSSFQIDLIYTPILFFSCLGGIYFVPGVILRKLGNQNTVKLFSKDIPYNYDASRGYTLVPKWLSSIGFNFKISVINTIRRKGEFKRYLIVFSIISLVIFTLGLGNIVLRNSSQEWIRKSQGEDIIAIGHRDVIQNYSLMYSMFSNPNIIITENSIDFLNPNYMFNLSDIEEVNSITEVESIDQRLLNFFNLTELDGYHYLVDGGYLIAGQQRSGVFPIVGVNISEMIQDFEIEGEYFAQEDSIKMIIGDGLGYNFF</sequence>
<organism evidence="8">
    <name type="scientific">marine sediment metagenome</name>
    <dbReference type="NCBI Taxonomy" id="412755"/>
    <lineage>
        <taxon>unclassified sequences</taxon>
        <taxon>metagenomes</taxon>
        <taxon>ecological metagenomes</taxon>
    </lineage>
</organism>
<evidence type="ECO:0000256" key="6">
    <source>
        <dbReference type="SAM" id="Phobius"/>
    </source>
</evidence>
<evidence type="ECO:0000256" key="5">
    <source>
        <dbReference type="ARBA" id="ARBA00023136"/>
    </source>
</evidence>
<feature type="transmembrane region" description="Helical" evidence="6">
    <location>
        <begin position="83"/>
        <end position="116"/>
    </location>
</feature>
<keyword evidence="4 6" id="KW-1133">Transmembrane helix</keyword>
<evidence type="ECO:0000313" key="8">
    <source>
        <dbReference type="EMBL" id="GAI62561.1"/>
    </source>
</evidence>
<protein>
    <recommendedName>
        <fullName evidence="7">ABC3 transporter permease C-terminal domain-containing protein</fullName>
    </recommendedName>
</protein>
<dbReference type="GO" id="GO:0005886">
    <property type="term" value="C:plasma membrane"/>
    <property type="evidence" value="ECO:0007669"/>
    <property type="project" value="UniProtKB-SubCell"/>
</dbReference>
<feature type="domain" description="ABC3 transporter permease C-terminal" evidence="7">
    <location>
        <begin position="34"/>
        <end position="140"/>
    </location>
</feature>
<keyword evidence="5 6" id="KW-0472">Membrane</keyword>
<comment type="caution">
    <text evidence="8">The sequence shown here is derived from an EMBL/GenBank/DDBJ whole genome shotgun (WGS) entry which is preliminary data.</text>
</comment>
<name>X1R6C0_9ZZZZ</name>
<keyword evidence="2" id="KW-1003">Cell membrane</keyword>
<evidence type="ECO:0000256" key="1">
    <source>
        <dbReference type="ARBA" id="ARBA00004651"/>
    </source>
</evidence>
<dbReference type="Pfam" id="PF02687">
    <property type="entry name" value="FtsX"/>
    <property type="match status" value="1"/>
</dbReference>
<evidence type="ECO:0000256" key="3">
    <source>
        <dbReference type="ARBA" id="ARBA00022692"/>
    </source>
</evidence>
<feature type="transmembrane region" description="Helical" evidence="6">
    <location>
        <begin position="31"/>
        <end position="56"/>
    </location>
</feature>
<dbReference type="EMBL" id="BARW01000312">
    <property type="protein sequence ID" value="GAI62561.1"/>
    <property type="molecule type" value="Genomic_DNA"/>
</dbReference>
<proteinExistence type="predicted"/>
<evidence type="ECO:0000259" key="7">
    <source>
        <dbReference type="Pfam" id="PF02687"/>
    </source>
</evidence>